<sequence>MRQQPAGAGSMGSPGAAAGWGLLDYKTEKYVMTRNWRVGVLQRLLQLGVVAYVVGWALIAKKGYQERDLDPQISVITKLKGVSVTRIKELENRLWDVADFVKPPQVHSFYTWRHWSLPVPALCPRKAPFPCGTDPQPLQPEWLAMDVGENVFFLVTNFLVTPAQVQGRCPEHPSVPLANCWADEDCPEGETGTHSHGIKTGQCVVFNTTHNTCEIRSWCPVESGSAPTRPLLAQATNFTLFIKNTVTFSKFNFSKTNALDTWDATYFKHCRYDPHSNPYCPVFRIGDLVTAAGGDFNDLALLRCAVCRVALWASVSTGIVTWMTGALTAGPTTLSSCRRGATTSGQPVTGGRPQVWRHAACSSCMESASISSLLGRQGNSGSYLQPSQWALAQPGWVWSPSSVTCCCCMWIEKPISTGGQSMRKQKPQRRPATLHGPNQTSFDTHEPGFPTIFVSAPAPTSATAGILTPMQSGPVCVLTPTCLLVPEDCSHSCCGVGRVRVLTWETQG</sequence>
<gene>
    <name evidence="2" type="primary">P2rx6</name>
</gene>
<evidence type="ECO:0000313" key="1">
    <source>
        <dbReference type="Proteomes" id="UP001732720"/>
    </source>
</evidence>
<evidence type="ECO:0000313" key="2">
    <source>
        <dbReference type="RefSeq" id="XP_073916607.1"/>
    </source>
</evidence>
<reference evidence="2" key="1">
    <citation type="submission" date="2025-08" db="UniProtKB">
        <authorList>
            <consortium name="RefSeq"/>
        </authorList>
    </citation>
    <scope>IDENTIFICATION</scope>
</reference>
<accession>A0AC58LHH3</accession>
<organism evidence="1 2">
    <name type="scientific">Castor canadensis</name>
    <name type="common">American beaver</name>
    <dbReference type="NCBI Taxonomy" id="51338"/>
    <lineage>
        <taxon>Eukaryota</taxon>
        <taxon>Metazoa</taxon>
        <taxon>Chordata</taxon>
        <taxon>Craniata</taxon>
        <taxon>Vertebrata</taxon>
        <taxon>Euteleostomi</taxon>
        <taxon>Mammalia</taxon>
        <taxon>Eutheria</taxon>
        <taxon>Euarchontoglires</taxon>
        <taxon>Glires</taxon>
        <taxon>Rodentia</taxon>
        <taxon>Castorimorpha</taxon>
        <taxon>Castoridae</taxon>
        <taxon>Castor</taxon>
    </lineage>
</organism>
<protein>
    <submittedName>
        <fullName evidence="2">P2X purinoceptor 6 isoform X1</fullName>
    </submittedName>
</protein>
<name>A0AC58LHH3_CASCN</name>
<dbReference type="Proteomes" id="UP001732720">
    <property type="component" value="Chromosome 18"/>
</dbReference>
<keyword evidence="1" id="KW-1185">Reference proteome</keyword>
<proteinExistence type="predicted"/>
<dbReference type="RefSeq" id="XP_073916607.1">
    <property type="nucleotide sequence ID" value="XM_074060506.1"/>
</dbReference>